<proteinExistence type="predicted"/>
<evidence type="ECO:0000259" key="2">
    <source>
        <dbReference type="Pfam" id="PF13628"/>
    </source>
</evidence>
<feature type="domain" description="DUF4142" evidence="2">
    <location>
        <begin position="39"/>
        <end position="172"/>
    </location>
</feature>
<name>A0A158GUU5_CABSO</name>
<gene>
    <name evidence="3" type="ORF">AWB64_03507</name>
</gene>
<dbReference type="PANTHER" id="PTHR38593:SF1">
    <property type="entry name" value="BLR2558 PROTEIN"/>
    <property type="match status" value="1"/>
</dbReference>
<dbReference type="InterPro" id="IPR025419">
    <property type="entry name" value="DUF4142"/>
</dbReference>
<dbReference type="Proteomes" id="UP000054893">
    <property type="component" value="Unassembled WGS sequence"/>
</dbReference>
<dbReference type="RefSeq" id="WP_060856647.1">
    <property type="nucleotide sequence ID" value="NZ_FCOC02000010.1"/>
</dbReference>
<keyword evidence="1" id="KW-0732">Signal</keyword>
<dbReference type="Gene3D" id="1.20.1260.10">
    <property type="match status" value="1"/>
</dbReference>
<organism evidence="3 4">
    <name type="scientific">Caballeronia sordidicola</name>
    <name type="common">Burkholderia sordidicola</name>
    <dbReference type="NCBI Taxonomy" id="196367"/>
    <lineage>
        <taxon>Bacteria</taxon>
        <taxon>Pseudomonadati</taxon>
        <taxon>Pseudomonadota</taxon>
        <taxon>Betaproteobacteria</taxon>
        <taxon>Burkholderiales</taxon>
        <taxon>Burkholderiaceae</taxon>
        <taxon>Caballeronia</taxon>
    </lineage>
</organism>
<sequence length="181" mass="19222">MKTTTLSALLAACLITSAPLVHAQTQAASTTMANPLPDQDKAFVQAASMSSSTEIDAAKIAMTNSSDKDVKSFARHMMMDHTKLTVQLKMAAPKGVTVPKDNSDTSILDSLKPLKGKEFDTAYISKVGVEGHKEAVDAFQKEISDGQNADLKKAATKALPTIEDHYKMAQALAAKKGVTAQ</sequence>
<dbReference type="Pfam" id="PF13628">
    <property type="entry name" value="DUF4142"/>
    <property type="match status" value="1"/>
</dbReference>
<dbReference type="InterPro" id="IPR012347">
    <property type="entry name" value="Ferritin-like"/>
</dbReference>
<protein>
    <submittedName>
        <fullName evidence="3">Membrane protein</fullName>
    </submittedName>
</protein>
<accession>A0A158GUU5</accession>
<reference evidence="3 4" key="1">
    <citation type="submission" date="2016-01" db="EMBL/GenBank/DDBJ databases">
        <authorList>
            <person name="Oliw E.H."/>
        </authorList>
    </citation>
    <scope>NUCLEOTIDE SEQUENCE [LARGE SCALE GENOMIC DNA]</scope>
    <source>
        <strain evidence="3">LMG 22029</strain>
    </source>
</reference>
<evidence type="ECO:0000256" key="1">
    <source>
        <dbReference type="SAM" id="SignalP"/>
    </source>
</evidence>
<evidence type="ECO:0000313" key="3">
    <source>
        <dbReference type="EMBL" id="SAL35389.1"/>
    </source>
</evidence>
<dbReference type="EMBL" id="FCOC02000010">
    <property type="protein sequence ID" value="SAL35389.1"/>
    <property type="molecule type" value="Genomic_DNA"/>
</dbReference>
<dbReference type="AlphaFoldDB" id="A0A158GUU5"/>
<dbReference type="PANTHER" id="PTHR38593">
    <property type="entry name" value="BLR2558 PROTEIN"/>
    <property type="match status" value="1"/>
</dbReference>
<feature type="signal peptide" evidence="1">
    <location>
        <begin position="1"/>
        <end position="23"/>
    </location>
</feature>
<evidence type="ECO:0000313" key="4">
    <source>
        <dbReference type="Proteomes" id="UP000054893"/>
    </source>
</evidence>
<feature type="chain" id="PRO_5007810449" evidence="1">
    <location>
        <begin position="24"/>
        <end position="181"/>
    </location>
</feature>
<dbReference type="OrthoDB" id="118677at2"/>